<evidence type="ECO:0000256" key="3">
    <source>
        <dbReference type="ARBA" id="ARBA00022664"/>
    </source>
</evidence>
<dbReference type="OrthoDB" id="18149at2759"/>
<evidence type="ECO:0000256" key="10">
    <source>
        <dbReference type="PROSITE-ProRule" id="PRU00723"/>
    </source>
</evidence>
<keyword evidence="5" id="KW-0677">Repeat</keyword>
<feature type="zinc finger region" description="C3H1-type" evidence="10">
    <location>
        <begin position="58"/>
        <end position="84"/>
    </location>
</feature>
<dbReference type="GO" id="GO:0003723">
    <property type="term" value="F:RNA binding"/>
    <property type="evidence" value="ECO:0007669"/>
    <property type="project" value="UniProtKB-KW"/>
</dbReference>
<evidence type="ECO:0000256" key="1">
    <source>
        <dbReference type="ARBA" id="ARBA00004123"/>
    </source>
</evidence>
<dbReference type="InterPro" id="IPR045348">
    <property type="entry name" value="CPSF4/Yth1"/>
</dbReference>
<evidence type="ECO:0000256" key="9">
    <source>
        <dbReference type="ARBA" id="ARBA00023242"/>
    </source>
</evidence>
<evidence type="ECO:0000256" key="4">
    <source>
        <dbReference type="ARBA" id="ARBA00022723"/>
    </source>
</evidence>
<keyword evidence="14" id="KW-1185">Reference proteome</keyword>
<evidence type="ECO:0000256" key="5">
    <source>
        <dbReference type="ARBA" id="ARBA00022737"/>
    </source>
</evidence>
<evidence type="ECO:0000259" key="11">
    <source>
        <dbReference type="PROSITE" id="PS50103"/>
    </source>
</evidence>
<dbReference type="GO" id="GO:0006397">
    <property type="term" value="P:mRNA processing"/>
    <property type="evidence" value="ECO:0007669"/>
    <property type="project" value="UniProtKB-KW"/>
</dbReference>
<keyword evidence="8" id="KW-0694">RNA-binding</keyword>
<feature type="zinc finger region" description="C3H1-type" evidence="10">
    <location>
        <begin position="30"/>
        <end position="57"/>
    </location>
</feature>
<dbReference type="GO" id="GO:0008270">
    <property type="term" value="F:zinc ion binding"/>
    <property type="evidence" value="ECO:0007669"/>
    <property type="project" value="UniProtKB-KW"/>
</dbReference>
<dbReference type="STRING" id="1890364.A0A2P6N3Z0"/>
<dbReference type="Pfam" id="PF00098">
    <property type="entry name" value="zf-CCHC"/>
    <property type="match status" value="2"/>
</dbReference>
<dbReference type="PANTHER" id="PTHR23102">
    <property type="entry name" value="CLEAVAGE AND POLYADENYLATION SPECIFICITY FACTOR SUBUNIT 4-RELATED"/>
    <property type="match status" value="1"/>
</dbReference>
<dbReference type="InterPro" id="IPR000571">
    <property type="entry name" value="Znf_CCCH"/>
</dbReference>
<dbReference type="Pfam" id="PF18345">
    <property type="entry name" value="zf_CCCH_4"/>
    <property type="match status" value="1"/>
</dbReference>
<feature type="zinc finger region" description="C3H1-type" evidence="10">
    <location>
        <begin position="142"/>
        <end position="164"/>
    </location>
</feature>
<reference evidence="13 14" key="1">
    <citation type="journal article" date="2018" name="Genome Biol. Evol.">
        <title>Multiple Roots of Fruiting Body Formation in Amoebozoa.</title>
        <authorList>
            <person name="Hillmann F."/>
            <person name="Forbes G."/>
            <person name="Novohradska S."/>
            <person name="Ferling I."/>
            <person name="Riege K."/>
            <person name="Groth M."/>
            <person name="Westermann M."/>
            <person name="Marz M."/>
            <person name="Spaller T."/>
            <person name="Winckler T."/>
            <person name="Schaap P."/>
            <person name="Glockner G."/>
        </authorList>
    </citation>
    <scope>NUCLEOTIDE SEQUENCE [LARGE SCALE GENOMIC DNA]</scope>
    <source>
        <strain evidence="13 14">Jena</strain>
    </source>
</reference>
<dbReference type="SUPFAM" id="SSF90229">
    <property type="entry name" value="CCCH zinc finger"/>
    <property type="match status" value="2"/>
</dbReference>
<dbReference type="Gene3D" id="4.10.1000.10">
    <property type="entry name" value="Zinc finger, CCCH-type"/>
    <property type="match status" value="3"/>
</dbReference>
<dbReference type="EMBL" id="MDYQ01000212">
    <property type="protein sequence ID" value="PRP78661.1"/>
    <property type="molecule type" value="Genomic_DNA"/>
</dbReference>
<feature type="domain" description="C3H1-type" evidence="11">
    <location>
        <begin position="58"/>
        <end position="84"/>
    </location>
</feature>
<evidence type="ECO:0000256" key="8">
    <source>
        <dbReference type="ARBA" id="ARBA00022884"/>
    </source>
</evidence>
<dbReference type="SMART" id="SM00343">
    <property type="entry name" value="ZnF_C2HC"/>
    <property type="match status" value="2"/>
</dbReference>
<feature type="zinc finger region" description="C3H1-type" evidence="10">
    <location>
        <begin position="113"/>
        <end position="140"/>
    </location>
</feature>
<dbReference type="PROSITE" id="PS50103">
    <property type="entry name" value="ZF_C3H1"/>
    <property type="match status" value="5"/>
</dbReference>
<evidence type="ECO:0000256" key="7">
    <source>
        <dbReference type="ARBA" id="ARBA00022833"/>
    </source>
</evidence>
<keyword evidence="4 10" id="KW-0479">Metal-binding</keyword>
<dbReference type="SUPFAM" id="SSF57756">
    <property type="entry name" value="Retrovirus zinc finger-like domains"/>
    <property type="match status" value="2"/>
</dbReference>
<evidence type="ECO:0000256" key="2">
    <source>
        <dbReference type="ARBA" id="ARBA00008907"/>
    </source>
</evidence>
<dbReference type="Gene3D" id="4.10.60.10">
    <property type="entry name" value="Zinc finger, CCHC-type"/>
    <property type="match status" value="1"/>
</dbReference>
<dbReference type="InParanoid" id="A0A2P6N3Z0"/>
<dbReference type="Proteomes" id="UP000241769">
    <property type="component" value="Unassembled WGS sequence"/>
</dbReference>
<proteinExistence type="inferred from homology"/>
<feature type="domain" description="C3H1-type" evidence="11">
    <location>
        <begin position="30"/>
        <end position="57"/>
    </location>
</feature>
<dbReference type="GO" id="GO:0005634">
    <property type="term" value="C:nucleus"/>
    <property type="evidence" value="ECO:0007669"/>
    <property type="project" value="UniProtKB-SubCell"/>
</dbReference>
<keyword evidence="3" id="KW-0507">mRNA processing</keyword>
<protein>
    <submittedName>
        <fullName evidence="13">Cleavage and polyadenylation specificity factor, putative-like</fullName>
    </submittedName>
</protein>
<evidence type="ECO:0000256" key="6">
    <source>
        <dbReference type="ARBA" id="ARBA00022771"/>
    </source>
</evidence>
<dbReference type="PROSITE" id="PS50158">
    <property type="entry name" value="ZF_CCHC"/>
    <property type="match status" value="2"/>
</dbReference>
<organism evidence="13 14">
    <name type="scientific">Planoprotostelium fungivorum</name>
    <dbReference type="NCBI Taxonomy" id="1890364"/>
    <lineage>
        <taxon>Eukaryota</taxon>
        <taxon>Amoebozoa</taxon>
        <taxon>Evosea</taxon>
        <taxon>Variosea</taxon>
        <taxon>Cavosteliida</taxon>
        <taxon>Cavosteliaceae</taxon>
        <taxon>Planoprotostelium</taxon>
    </lineage>
</organism>
<feature type="domain" description="C3H1-type" evidence="11">
    <location>
        <begin position="113"/>
        <end position="140"/>
    </location>
</feature>
<dbReference type="SMART" id="SM00356">
    <property type="entry name" value="ZnF_C3H1"/>
    <property type="match status" value="5"/>
</dbReference>
<evidence type="ECO:0000313" key="14">
    <source>
        <dbReference type="Proteomes" id="UP000241769"/>
    </source>
</evidence>
<comment type="caution">
    <text evidence="13">The sequence shown here is derived from an EMBL/GenBank/DDBJ whole genome shotgun (WGS) entry which is preliminary data.</text>
</comment>
<dbReference type="FunFam" id="4.10.1000.10:FF:000012">
    <property type="entry name" value="cleavage and polyadenylation specificity factor subunit 4"/>
    <property type="match status" value="1"/>
</dbReference>
<keyword evidence="9" id="KW-0539">Nucleus</keyword>
<accession>A0A2P6N3Z0</accession>
<comment type="subcellular location">
    <subcellularLocation>
        <location evidence="1">Nucleus</location>
    </subcellularLocation>
</comment>
<evidence type="ECO:0000259" key="12">
    <source>
        <dbReference type="PROSITE" id="PS50158"/>
    </source>
</evidence>
<feature type="domain" description="CCHC-type" evidence="12">
    <location>
        <begin position="183"/>
        <end position="198"/>
    </location>
</feature>
<dbReference type="PANTHER" id="PTHR23102:SF24">
    <property type="entry name" value="CLEAVAGE AND POLYADENYLATION SPECIFICITY FACTOR SUBUNIT 4"/>
    <property type="match status" value="1"/>
</dbReference>
<keyword evidence="6 10" id="KW-0863">Zinc-finger</keyword>
<feature type="domain" description="C3H1-type" evidence="11">
    <location>
        <begin position="85"/>
        <end position="112"/>
    </location>
</feature>
<gene>
    <name evidence="13" type="ORF">PROFUN_13494</name>
</gene>
<dbReference type="Pfam" id="PF14608">
    <property type="entry name" value="zf-CCCH_2"/>
    <property type="match status" value="2"/>
</dbReference>
<keyword evidence="7 10" id="KW-0862">Zinc</keyword>
<dbReference type="InterPro" id="IPR001878">
    <property type="entry name" value="Znf_CCHC"/>
</dbReference>
<dbReference type="AlphaFoldDB" id="A0A2P6N3Z0"/>
<dbReference type="Pfam" id="PF00642">
    <property type="entry name" value="zf-CCCH"/>
    <property type="match status" value="1"/>
</dbReference>
<name>A0A2P6N3Z0_9EUKA</name>
<comment type="similarity">
    <text evidence="2">Belongs to the CPSF4/YTH1 family.</text>
</comment>
<dbReference type="FunCoup" id="A0A2P6N3Z0">
    <property type="interactions" value="72"/>
</dbReference>
<feature type="domain" description="CCHC-type" evidence="12">
    <location>
        <begin position="222"/>
        <end position="235"/>
    </location>
</feature>
<feature type="domain" description="C3H1-type" evidence="11">
    <location>
        <begin position="142"/>
        <end position="164"/>
    </location>
</feature>
<feature type="zinc finger region" description="C3H1-type" evidence="10">
    <location>
        <begin position="85"/>
        <end position="112"/>
    </location>
</feature>
<dbReference type="InterPro" id="IPR036855">
    <property type="entry name" value="Znf_CCCH_sf"/>
</dbReference>
<dbReference type="InterPro" id="IPR036875">
    <property type="entry name" value="Znf_CCHC_sf"/>
</dbReference>
<evidence type="ECO:0000313" key="13">
    <source>
        <dbReference type="EMBL" id="PRP78661.1"/>
    </source>
</evidence>
<sequence length="279" mass="31592">MTSPMDLEEKYLVFDFEKYLEKDYGPARDDEPGEICKFFLKGSCTKGTSCPFKHNRGDRAVVCKHWLRGLCKKSDNCEFLHEYNLSKMPECFFFSKFGECSNPECQYLHINPEDKLRDCPWFARGFCKHGTRCHNKHVKKTACANYIIGFCPDGPNCKYGHPKYELPRDEEPKAKTVRTPIVCHKCNQTGHKAANCPKAEKEVKERGPDGRPIQRPLESIVCYKCGQNGHYANHCTGTPQQIAQRQDSAYEIGCFVSGIIVNGLSTVNCTTNGLQAQVG</sequence>